<dbReference type="KEGG" id="bmor:101736409"/>
<dbReference type="AlphaFoldDB" id="A0A8R2AJK4"/>
<dbReference type="GeneID" id="101736409"/>
<evidence type="ECO:0000256" key="1">
    <source>
        <dbReference type="SAM" id="Coils"/>
    </source>
</evidence>
<evidence type="ECO:0000256" key="2">
    <source>
        <dbReference type="SAM" id="MobiDB-lite"/>
    </source>
</evidence>
<evidence type="ECO:0000259" key="3">
    <source>
        <dbReference type="Pfam" id="PF16043"/>
    </source>
</evidence>
<feature type="compositionally biased region" description="Basic and acidic residues" evidence="2">
    <location>
        <begin position="96"/>
        <end position="106"/>
    </location>
</feature>
<feature type="region of interest" description="Disordered" evidence="2">
    <location>
        <begin position="360"/>
        <end position="416"/>
    </location>
</feature>
<evidence type="ECO:0000313" key="5">
    <source>
        <dbReference type="Proteomes" id="UP000005204"/>
    </source>
</evidence>
<keyword evidence="5" id="KW-1185">Reference proteome</keyword>
<feature type="domain" description="DUF4795" evidence="3">
    <location>
        <begin position="519"/>
        <end position="710"/>
    </location>
</feature>
<proteinExistence type="predicted"/>
<dbReference type="InterPro" id="IPR032013">
    <property type="entry name" value="DUF4795"/>
</dbReference>
<feature type="compositionally biased region" description="Basic and acidic residues" evidence="2">
    <location>
        <begin position="179"/>
        <end position="216"/>
    </location>
</feature>
<evidence type="ECO:0000313" key="4">
    <source>
        <dbReference type="EnsemblMetazoa" id="XP_004928354.1"/>
    </source>
</evidence>
<dbReference type="OrthoDB" id="7489536at2759"/>
<sequence length="836" mass="91942">MSKMKRHIDEPNMSDTTILMKLEDLINIAMGPPEKNIINYKMIQTVLHILARQMRMLETHVEVRIREHSPIREKTKKKREDFSTESSSSKSPKSKRAGDAKEEGRRRSGSRRGSRERGKEKVLSPQGKEIKDQIEGSAPKDKDEKGVMSKDKKGKDSEADKSAAKDDKLDKKEKKKHEKGKDSKETGKKVEKVIGKDKEDESDKKDDSSSPRDHAKTGHVPSTTSIEVTEVERDKEKVLLVERGPIFRIESRPRVGSIEVVTITQFARLEAEVKDLRALASPLPTPTIPDNEKIKTGIIKGTASLTEMMKTMQVSARIQAAEQAVSRMADLLTQLASVGAIPQELVKAIRDMKAEADRAAAAGESAGGPRKSVAIESADSPESTATQPSKMTDTRPSVDSKTSATSVTAQPVTRKEMDDMLESLKEELMKNMHHMSAKAASSADTAAYTAKNVADKLGTALAVNTRLNTLHSLVADYSEQLSGFDAGLTTQMQSFKEQIVQIDSDLKNGLKLMEKANNSGETAAIMELTERYEGLVSDLEQTTSAHQGLTHTQAQLEDQLQKMLECIEMLREQKADRDEVADGLRDKADISRLAGLLSELDFAQARSELERRLELCHEKFNKQEAVWMGAISDLTSVMESKAQLMQLLSTKDEVQQRLEELQEKLRKLAVLLGDPKAAMLTRKLCRDATCGACMAPALMELEDANFGAPPPLPALHPAPAAPIDDICFDDFKPEDHKARHICHRWVGGSHTLISGAGTRGTAPPVGLNAAPTKKYTGYGMDGRLYMLEEELLPCLECNALNIEKEDATSVPGPRETGAGDQGSNPLSTIQPKTVEI</sequence>
<feature type="region of interest" description="Disordered" evidence="2">
    <location>
        <begin position="68"/>
        <end position="229"/>
    </location>
</feature>
<feature type="compositionally biased region" description="Polar residues" evidence="2">
    <location>
        <begin position="399"/>
        <end position="411"/>
    </location>
</feature>
<dbReference type="RefSeq" id="XP_004928354.1">
    <property type="nucleotide sequence ID" value="XM_004928297.5"/>
</dbReference>
<feature type="compositionally biased region" description="Basic and acidic residues" evidence="2">
    <location>
        <begin position="113"/>
        <end position="172"/>
    </location>
</feature>
<organism evidence="4 5">
    <name type="scientific">Bombyx mori</name>
    <name type="common">Silk moth</name>
    <dbReference type="NCBI Taxonomy" id="7091"/>
    <lineage>
        <taxon>Eukaryota</taxon>
        <taxon>Metazoa</taxon>
        <taxon>Ecdysozoa</taxon>
        <taxon>Arthropoda</taxon>
        <taxon>Hexapoda</taxon>
        <taxon>Insecta</taxon>
        <taxon>Pterygota</taxon>
        <taxon>Neoptera</taxon>
        <taxon>Endopterygota</taxon>
        <taxon>Lepidoptera</taxon>
        <taxon>Glossata</taxon>
        <taxon>Ditrysia</taxon>
        <taxon>Bombycoidea</taxon>
        <taxon>Bombycidae</taxon>
        <taxon>Bombycinae</taxon>
        <taxon>Bombyx</taxon>
    </lineage>
</organism>
<protein>
    <recommendedName>
        <fullName evidence="3">DUF4795 domain-containing protein</fullName>
    </recommendedName>
</protein>
<feature type="compositionally biased region" description="Polar residues" evidence="2">
    <location>
        <begin position="821"/>
        <end position="836"/>
    </location>
</feature>
<feature type="region of interest" description="Disordered" evidence="2">
    <location>
        <begin position="806"/>
        <end position="836"/>
    </location>
</feature>
<dbReference type="Pfam" id="PF16043">
    <property type="entry name" value="DUF4795"/>
    <property type="match status" value="1"/>
</dbReference>
<feature type="compositionally biased region" description="Basic and acidic residues" evidence="2">
    <location>
        <begin position="68"/>
        <end position="82"/>
    </location>
</feature>
<keyword evidence="1" id="KW-0175">Coiled coil</keyword>
<reference evidence="5" key="1">
    <citation type="journal article" date="2008" name="Insect Biochem. Mol. Biol.">
        <title>The genome of a lepidopteran model insect, the silkworm Bombyx mori.</title>
        <authorList>
            <consortium name="International Silkworm Genome Consortium"/>
        </authorList>
    </citation>
    <scope>NUCLEOTIDE SEQUENCE [LARGE SCALE GENOMIC DNA]</scope>
    <source>
        <strain evidence="5">p50T</strain>
    </source>
</reference>
<dbReference type="Proteomes" id="UP000005204">
    <property type="component" value="Unassembled WGS sequence"/>
</dbReference>
<feature type="coiled-coil region" evidence="1">
    <location>
        <begin position="637"/>
        <end position="671"/>
    </location>
</feature>
<reference evidence="4" key="2">
    <citation type="submission" date="2022-06" db="UniProtKB">
        <authorList>
            <consortium name="EnsemblMetazoa"/>
        </authorList>
    </citation>
    <scope>IDENTIFICATION</scope>
    <source>
        <strain evidence="4">p50T (Dazao)</strain>
    </source>
</reference>
<accession>A0A8R2AJK4</accession>
<feature type="compositionally biased region" description="Polar residues" evidence="2">
    <location>
        <begin position="380"/>
        <end position="391"/>
    </location>
</feature>
<name>A0A8R2AJK4_BOMMO</name>
<dbReference type="EnsemblMetazoa" id="XM_004928297.4">
    <property type="protein sequence ID" value="XP_004928354.1"/>
    <property type="gene ID" value="LOC101736409"/>
</dbReference>